<dbReference type="AlphaFoldDB" id="A0A8J5QR03"/>
<reference evidence="2 3" key="1">
    <citation type="journal article" date="2021" name="DNA Res.">
        <title>Genome analysis of Candida subhashii reveals its hybrid nature and dual mitochondrial genome conformations.</title>
        <authorList>
            <person name="Mixao V."/>
            <person name="Hegedusova E."/>
            <person name="Saus E."/>
            <person name="Pryszcz L.P."/>
            <person name="Cillingova A."/>
            <person name="Nosek J."/>
            <person name="Gabaldon T."/>
        </authorList>
    </citation>
    <scope>NUCLEOTIDE SEQUENCE [LARGE SCALE GENOMIC DNA]</scope>
    <source>
        <strain evidence="2 3">CBS 10753</strain>
    </source>
</reference>
<evidence type="ECO:0000256" key="1">
    <source>
        <dbReference type="SAM" id="MobiDB-lite"/>
    </source>
</evidence>
<feature type="region of interest" description="Disordered" evidence="1">
    <location>
        <begin position="12"/>
        <end position="62"/>
    </location>
</feature>
<evidence type="ECO:0000313" key="3">
    <source>
        <dbReference type="Proteomes" id="UP000694255"/>
    </source>
</evidence>
<dbReference type="GeneID" id="73467392"/>
<proteinExistence type="predicted"/>
<dbReference type="RefSeq" id="XP_049266200.1">
    <property type="nucleotide sequence ID" value="XM_049410050.1"/>
</dbReference>
<organism evidence="2 3">
    <name type="scientific">[Candida] subhashii</name>
    <dbReference type="NCBI Taxonomy" id="561895"/>
    <lineage>
        <taxon>Eukaryota</taxon>
        <taxon>Fungi</taxon>
        <taxon>Dikarya</taxon>
        <taxon>Ascomycota</taxon>
        <taxon>Saccharomycotina</taxon>
        <taxon>Pichiomycetes</taxon>
        <taxon>Debaryomycetaceae</taxon>
        <taxon>Spathaspora</taxon>
    </lineage>
</organism>
<keyword evidence="3" id="KW-1185">Reference proteome</keyword>
<feature type="compositionally biased region" description="Low complexity" evidence="1">
    <location>
        <begin position="15"/>
        <end position="52"/>
    </location>
</feature>
<sequence length="151" mass="17541">MPYHRRNIRYSNKINRSGSNRNSSNYNNNHYNRNNNHYNRNNNQYNGSNNHNHNNEDSNYYHTGPSAAVMAQIRINRKNNDPSVSSIQVFDGITKRHQAGIVLSDISYRLNAKTADVNSSKTSDNYRQLTTSETYAVVKPHLVRHSANWFR</sequence>
<accession>A0A8J5QR03</accession>
<dbReference type="EMBL" id="JAGSYN010000045">
    <property type="protein sequence ID" value="KAG7665968.1"/>
    <property type="molecule type" value="Genomic_DNA"/>
</dbReference>
<protein>
    <submittedName>
        <fullName evidence="2">Uncharacterized protein</fullName>
    </submittedName>
</protein>
<evidence type="ECO:0000313" key="2">
    <source>
        <dbReference type="EMBL" id="KAG7665968.1"/>
    </source>
</evidence>
<dbReference type="Proteomes" id="UP000694255">
    <property type="component" value="Unassembled WGS sequence"/>
</dbReference>
<comment type="caution">
    <text evidence="2">The sequence shown here is derived from an EMBL/GenBank/DDBJ whole genome shotgun (WGS) entry which is preliminary data.</text>
</comment>
<name>A0A8J5QR03_9ASCO</name>
<gene>
    <name evidence="2" type="ORF">J8A68_000591</name>
</gene>